<name>A0A6J4T9A6_9SPHN</name>
<dbReference type="AlphaFoldDB" id="A0A6J4T9A6"/>
<protein>
    <submittedName>
        <fullName evidence="2">Methyltransferase type 11</fullName>
    </submittedName>
</protein>
<keyword evidence="2" id="KW-0489">Methyltransferase</keyword>
<feature type="region of interest" description="Disordered" evidence="1">
    <location>
        <begin position="1"/>
        <end position="39"/>
    </location>
</feature>
<dbReference type="GO" id="GO:0008168">
    <property type="term" value="F:methyltransferase activity"/>
    <property type="evidence" value="ECO:0007669"/>
    <property type="project" value="UniProtKB-KW"/>
</dbReference>
<evidence type="ECO:0000313" key="2">
    <source>
        <dbReference type="EMBL" id="CAA9516789.1"/>
    </source>
</evidence>
<dbReference type="GO" id="GO:0032259">
    <property type="term" value="P:methylation"/>
    <property type="evidence" value="ECO:0007669"/>
    <property type="project" value="UniProtKB-KW"/>
</dbReference>
<keyword evidence="2" id="KW-0808">Transferase</keyword>
<organism evidence="2">
    <name type="scientific">uncultured Sphingomonadaceae bacterium</name>
    <dbReference type="NCBI Taxonomy" id="169976"/>
    <lineage>
        <taxon>Bacteria</taxon>
        <taxon>Pseudomonadati</taxon>
        <taxon>Pseudomonadota</taxon>
        <taxon>Alphaproteobacteria</taxon>
        <taxon>Sphingomonadales</taxon>
        <taxon>Sphingomonadaceae</taxon>
        <taxon>environmental samples</taxon>
    </lineage>
</organism>
<accession>A0A6J4T9A6</accession>
<sequence length="39" mass="4599">ARRERKQSFVGERRFHSTRANDARERRRAEDTLGVVPGM</sequence>
<feature type="non-terminal residue" evidence="2">
    <location>
        <position position="1"/>
    </location>
</feature>
<gene>
    <name evidence="2" type="ORF">AVDCRST_MAG39-2513</name>
</gene>
<dbReference type="EMBL" id="CADCVW010000095">
    <property type="protein sequence ID" value="CAA9516789.1"/>
    <property type="molecule type" value="Genomic_DNA"/>
</dbReference>
<evidence type="ECO:0000256" key="1">
    <source>
        <dbReference type="SAM" id="MobiDB-lite"/>
    </source>
</evidence>
<reference evidence="2" key="1">
    <citation type="submission" date="2020-02" db="EMBL/GenBank/DDBJ databases">
        <authorList>
            <person name="Meier V. D."/>
        </authorList>
    </citation>
    <scope>NUCLEOTIDE SEQUENCE</scope>
    <source>
        <strain evidence="2">AVDCRST_MAG39</strain>
    </source>
</reference>
<feature type="non-terminal residue" evidence="2">
    <location>
        <position position="39"/>
    </location>
</feature>
<feature type="compositionally biased region" description="Basic and acidic residues" evidence="1">
    <location>
        <begin position="1"/>
        <end position="31"/>
    </location>
</feature>
<proteinExistence type="predicted"/>